<reference evidence="2" key="1">
    <citation type="submission" date="2020-09" db="EMBL/GenBank/DDBJ databases">
        <title>A novel bacterium of genus Paenibacillus, isolated from South China Sea.</title>
        <authorList>
            <person name="Huang H."/>
            <person name="Mo K."/>
            <person name="Hu Y."/>
        </authorList>
    </citation>
    <scope>NUCLEOTIDE SEQUENCE</scope>
    <source>
        <strain evidence="2">IB182493</strain>
    </source>
</reference>
<accession>A0A927H9E2</accession>
<dbReference type="RefSeq" id="WP_190865382.1">
    <property type="nucleotide sequence ID" value="NZ_JACXIY010000032.1"/>
</dbReference>
<comment type="caution">
    <text evidence="2">The sequence shown here is derived from an EMBL/GenBank/DDBJ whole genome shotgun (WGS) entry which is preliminary data.</text>
</comment>
<organism evidence="2 3">
    <name type="scientific">Paenibacillus arenilitoris</name>
    <dbReference type="NCBI Taxonomy" id="2772299"/>
    <lineage>
        <taxon>Bacteria</taxon>
        <taxon>Bacillati</taxon>
        <taxon>Bacillota</taxon>
        <taxon>Bacilli</taxon>
        <taxon>Bacillales</taxon>
        <taxon>Paenibacillaceae</taxon>
        <taxon>Paenibacillus</taxon>
    </lineage>
</organism>
<proteinExistence type="predicted"/>
<protein>
    <submittedName>
        <fullName evidence="2">Uncharacterized protein</fullName>
    </submittedName>
</protein>
<dbReference type="Proteomes" id="UP000632125">
    <property type="component" value="Unassembled WGS sequence"/>
</dbReference>
<feature type="region of interest" description="Disordered" evidence="1">
    <location>
        <begin position="1"/>
        <end position="34"/>
    </location>
</feature>
<name>A0A927H9E2_9BACL</name>
<evidence type="ECO:0000313" key="3">
    <source>
        <dbReference type="Proteomes" id="UP000632125"/>
    </source>
</evidence>
<feature type="compositionally biased region" description="Basic residues" evidence="1">
    <location>
        <begin position="19"/>
        <end position="34"/>
    </location>
</feature>
<keyword evidence="3" id="KW-1185">Reference proteome</keyword>
<dbReference type="AlphaFoldDB" id="A0A927H9E2"/>
<sequence length="78" mass="8894">MGKPNEAQSAGLAAGPRPKTSRKPGKKTMMRRKPVRRYRLMQEEIEQAQLGHTYNEGYNAGFAKGFEDGHQKAYEQQR</sequence>
<evidence type="ECO:0000256" key="1">
    <source>
        <dbReference type="SAM" id="MobiDB-lite"/>
    </source>
</evidence>
<gene>
    <name evidence="2" type="ORF">IDH41_23290</name>
</gene>
<evidence type="ECO:0000313" key="2">
    <source>
        <dbReference type="EMBL" id="MBD2871519.1"/>
    </source>
</evidence>
<dbReference type="EMBL" id="JACXIY010000032">
    <property type="protein sequence ID" value="MBD2871519.1"/>
    <property type="molecule type" value="Genomic_DNA"/>
</dbReference>